<accession>A0AC34GDJ8</accession>
<protein>
    <submittedName>
        <fullName evidence="2">Uncharacterized protein</fullName>
    </submittedName>
</protein>
<sequence>MQENIGVSSAASDSSLANLKTYLSTMSEDAPAAFYGAHILGRNSIRIFDASMDDSYDKEVPAELVPASWTLDAVQEHIKMLLNLLPRKLDC</sequence>
<dbReference type="Proteomes" id="UP000887579">
    <property type="component" value="Unplaced"/>
</dbReference>
<evidence type="ECO:0000313" key="2">
    <source>
        <dbReference type="WBParaSite" id="ES5_v2.g27823.t1"/>
    </source>
</evidence>
<name>A0AC34GDJ8_9BILA</name>
<evidence type="ECO:0000313" key="1">
    <source>
        <dbReference type="Proteomes" id="UP000887579"/>
    </source>
</evidence>
<proteinExistence type="predicted"/>
<organism evidence="1 2">
    <name type="scientific">Panagrolaimus sp. ES5</name>
    <dbReference type="NCBI Taxonomy" id="591445"/>
    <lineage>
        <taxon>Eukaryota</taxon>
        <taxon>Metazoa</taxon>
        <taxon>Ecdysozoa</taxon>
        <taxon>Nematoda</taxon>
        <taxon>Chromadorea</taxon>
        <taxon>Rhabditida</taxon>
        <taxon>Tylenchina</taxon>
        <taxon>Panagrolaimomorpha</taxon>
        <taxon>Panagrolaimoidea</taxon>
        <taxon>Panagrolaimidae</taxon>
        <taxon>Panagrolaimus</taxon>
    </lineage>
</organism>
<dbReference type="WBParaSite" id="ES5_v2.g27823.t1">
    <property type="protein sequence ID" value="ES5_v2.g27823.t1"/>
    <property type="gene ID" value="ES5_v2.g27823"/>
</dbReference>
<reference evidence="2" key="1">
    <citation type="submission" date="2022-11" db="UniProtKB">
        <authorList>
            <consortium name="WormBaseParasite"/>
        </authorList>
    </citation>
    <scope>IDENTIFICATION</scope>
</reference>